<evidence type="ECO:0000313" key="4">
    <source>
        <dbReference type="Proteomes" id="UP001179181"/>
    </source>
</evidence>
<evidence type="ECO:0000313" key="3">
    <source>
        <dbReference type="EMBL" id="NIJ52843.1"/>
    </source>
</evidence>
<protein>
    <recommendedName>
        <fullName evidence="2">VWFA domain-containing protein</fullName>
    </recommendedName>
</protein>
<feature type="chain" id="PRO_5046403494" description="VWFA domain-containing protein" evidence="1">
    <location>
        <begin position="21"/>
        <end position="918"/>
    </location>
</feature>
<proteinExistence type="predicted"/>
<keyword evidence="1" id="KW-0732">Signal</keyword>
<keyword evidence="4" id="KW-1185">Reference proteome</keyword>
<dbReference type="SUPFAM" id="SSF53300">
    <property type="entry name" value="vWA-like"/>
    <property type="match status" value="1"/>
</dbReference>
<comment type="caution">
    <text evidence="3">The sequence shown here is derived from an EMBL/GenBank/DDBJ whole genome shotgun (WGS) entry which is preliminary data.</text>
</comment>
<dbReference type="InterPro" id="IPR036465">
    <property type="entry name" value="vWFA_dom_sf"/>
</dbReference>
<dbReference type="SMART" id="SM00327">
    <property type="entry name" value="VWA"/>
    <property type="match status" value="1"/>
</dbReference>
<dbReference type="Gene3D" id="3.40.50.410">
    <property type="entry name" value="von Willebrand factor, type A domain"/>
    <property type="match status" value="1"/>
</dbReference>
<dbReference type="PANTHER" id="PTHR10166">
    <property type="entry name" value="VOLTAGE-DEPENDENT CALCIUM CHANNEL SUBUNIT ALPHA-2/DELTA-RELATED"/>
    <property type="match status" value="1"/>
</dbReference>
<feature type="domain" description="VWFA" evidence="2">
    <location>
        <begin position="742"/>
        <end position="917"/>
    </location>
</feature>
<sequence length="918" mass="104183">MKQHFLLLFLFISKFTTAFSQTEPPQQTLNQYVEFLNQSVEVVTSRFKMLREHKEDIDRYKKNPDFGLRLPSSGPLEEFYYQKALSGNGITSSEKQRLNADAKAIWQVVNQLDETGKALETHVRLNAYKDDNLKQSDAYISAMQSLFGKFSQENAVFYKRIKEVYVRYQPHQATDPYLNTEKEMAMALLSQQQLLDSLPYYLHSENRAEWPVALVQRSMLADEKLLAELGKSKAKLTYPASDVIPDFKAALQAMQSLKQRALDDYNFTARQSAQHGNEVYMALLNQYNHDLVAMHKSFVSYSQSARRMLNYSTFSPVITQETATPAKQEGKKTAAFQDKPLIDFKTKIASSPAPPATNNTLNGYVEFINESLRQMHLLQVLTRNYQSSAEYYRDPARSQKRAGLTYSHDDFKIPLSTYQLLMNARNSIPQPCRASITSQAEVLLNMLKEMDELSIELIQYTNGKQYLTDHLQRSDAILDRYALLFDLFDQKKEQLYNDVRRVHESFPNPAPTSSWYVAGSALLKTFDDNKETMFAVKAFFKEEKTQKPATDKLEAGAKQLIANEYQNMKGLKRYGRSNGLCPYSPYEDLAGNSSRFAEKAQKVKTVTSGTSAHPYESFYYFYNNELVYQYNKFVELANAGLLKTVNQPDVFAFHRLPNQKSPETPDNRPIDDILVNSKPDTKTVIAEKPPVPEPSKPATDVPIMVKRDTVFVERVRVDTVYVDRAAGQPDGNRSLAGFAHNNMVLLLDVSSSMNSPYKMPLLKRSIKSLLTLLRPEDQISIVLYSGKARVVLKPTSGAKSAEISRMIDLLQSDGDTDGNEGIRLAYKTANKQYIRGGNNRIILATDGEFPVSDEVFQLIGENARKDVYLTVFTFGRNEHTGQKLRKLSNLGQGTYAHVTAETADSQLILEAQAKKQTQ</sequence>
<organism evidence="3 4">
    <name type="scientific">Dyadobacter arcticus</name>
    <dbReference type="NCBI Taxonomy" id="1078754"/>
    <lineage>
        <taxon>Bacteria</taxon>
        <taxon>Pseudomonadati</taxon>
        <taxon>Bacteroidota</taxon>
        <taxon>Cytophagia</taxon>
        <taxon>Cytophagales</taxon>
        <taxon>Spirosomataceae</taxon>
        <taxon>Dyadobacter</taxon>
    </lineage>
</organism>
<dbReference type="InterPro" id="IPR051173">
    <property type="entry name" value="Ca_channel_alpha-2/delta"/>
</dbReference>
<dbReference type="Proteomes" id="UP001179181">
    <property type="component" value="Unassembled WGS sequence"/>
</dbReference>
<dbReference type="RefSeq" id="WP_167269559.1">
    <property type="nucleotide sequence ID" value="NZ_JAASQJ010000002.1"/>
</dbReference>
<dbReference type="Pfam" id="PF00092">
    <property type="entry name" value="VWA"/>
    <property type="match status" value="1"/>
</dbReference>
<evidence type="ECO:0000259" key="2">
    <source>
        <dbReference type="PROSITE" id="PS50234"/>
    </source>
</evidence>
<name>A0ABX0UK54_9BACT</name>
<dbReference type="PROSITE" id="PS50234">
    <property type="entry name" value="VWFA"/>
    <property type="match status" value="1"/>
</dbReference>
<dbReference type="PANTHER" id="PTHR10166:SF37">
    <property type="entry name" value="STOLID, ISOFORM H"/>
    <property type="match status" value="1"/>
</dbReference>
<dbReference type="InterPro" id="IPR002035">
    <property type="entry name" value="VWF_A"/>
</dbReference>
<feature type="signal peptide" evidence="1">
    <location>
        <begin position="1"/>
        <end position="20"/>
    </location>
</feature>
<evidence type="ECO:0000256" key="1">
    <source>
        <dbReference type="SAM" id="SignalP"/>
    </source>
</evidence>
<reference evidence="3 4" key="1">
    <citation type="submission" date="2020-03" db="EMBL/GenBank/DDBJ databases">
        <title>Genomic Encyclopedia of Type Strains, Phase IV (KMG-IV): sequencing the most valuable type-strain genomes for metagenomic binning, comparative biology and taxonomic classification.</title>
        <authorList>
            <person name="Goeker M."/>
        </authorList>
    </citation>
    <scope>NUCLEOTIDE SEQUENCE [LARGE SCALE GENOMIC DNA]</scope>
    <source>
        <strain evidence="3 4">DSM 102865</strain>
    </source>
</reference>
<accession>A0ABX0UK54</accession>
<gene>
    <name evidence="3" type="ORF">FHS68_002013</name>
</gene>
<dbReference type="EMBL" id="JAASQJ010000002">
    <property type="protein sequence ID" value="NIJ52843.1"/>
    <property type="molecule type" value="Genomic_DNA"/>
</dbReference>